<protein>
    <submittedName>
        <fullName evidence="2">HD domain-containing protein</fullName>
    </submittedName>
</protein>
<name>A0A366HPQ9_9BACT</name>
<dbReference type="GO" id="GO:0008893">
    <property type="term" value="F:guanosine-3',5'-bis(diphosphate) 3'-diphosphatase activity"/>
    <property type="evidence" value="ECO:0007669"/>
    <property type="project" value="TreeGrafter"/>
</dbReference>
<organism evidence="2 3">
    <name type="scientific">Roseimicrobium gellanilyticum</name>
    <dbReference type="NCBI Taxonomy" id="748857"/>
    <lineage>
        <taxon>Bacteria</taxon>
        <taxon>Pseudomonadati</taxon>
        <taxon>Verrucomicrobiota</taxon>
        <taxon>Verrucomicrobiia</taxon>
        <taxon>Verrucomicrobiales</taxon>
        <taxon>Verrucomicrobiaceae</taxon>
        <taxon>Roseimicrobium</taxon>
    </lineage>
</organism>
<proteinExistence type="predicted"/>
<dbReference type="EMBL" id="QNRR01000004">
    <property type="protein sequence ID" value="RBP44450.1"/>
    <property type="molecule type" value="Genomic_DNA"/>
</dbReference>
<keyword evidence="3" id="KW-1185">Reference proteome</keyword>
<evidence type="ECO:0000313" key="2">
    <source>
        <dbReference type="EMBL" id="RBP44450.1"/>
    </source>
</evidence>
<dbReference type="Proteomes" id="UP000253426">
    <property type="component" value="Unassembled WGS sequence"/>
</dbReference>
<dbReference type="PANTHER" id="PTHR46246:SF1">
    <property type="entry name" value="GUANOSINE-3',5'-BIS(DIPHOSPHATE) 3'-PYROPHOSPHOHYDROLASE MESH1"/>
    <property type="match status" value="1"/>
</dbReference>
<sequence length="192" mass="21388">MGLWQKSPVKDTLASFGPEDVARARDFAVQAHGTQQYGTHPYVYHLEQVVHLLKPFGAAAQVIGFLHDVVEDTEMPIESIAEEFGELVGDCVKLLTDSPEGTREEKKARSHAKLAKVPVEQATRLALIVKAADRLANLRHCAKGVKSGDPVAAKKLAMYRKEHSAFREAVYRIGLCEDLWEEMEEIFEAFAE</sequence>
<dbReference type="AlphaFoldDB" id="A0A366HPQ9"/>
<evidence type="ECO:0000313" key="3">
    <source>
        <dbReference type="Proteomes" id="UP000253426"/>
    </source>
</evidence>
<evidence type="ECO:0000259" key="1">
    <source>
        <dbReference type="SMART" id="SM00471"/>
    </source>
</evidence>
<dbReference type="InterPro" id="IPR052194">
    <property type="entry name" value="MESH1"/>
</dbReference>
<gene>
    <name evidence="2" type="ORF">DES53_104270</name>
</gene>
<dbReference type="Gene3D" id="1.10.3210.10">
    <property type="entry name" value="Hypothetical protein af1432"/>
    <property type="match status" value="1"/>
</dbReference>
<dbReference type="SMART" id="SM00471">
    <property type="entry name" value="HDc"/>
    <property type="match status" value="1"/>
</dbReference>
<dbReference type="Pfam" id="PF13328">
    <property type="entry name" value="HD_4"/>
    <property type="match status" value="1"/>
</dbReference>
<accession>A0A366HPQ9</accession>
<comment type="caution">
    <text evidence="2">The sequence shown here is derived from an EMBL/GenBank/DDBJ whole genome shotgun (WGS) entry which is preliminary data.</text>
</comment>
<reference evidence="2 3" key="1">
    <citation type="submission" date="2018-06" db="EMBL/GenBank/DDBJ databases">
        <title>Genomic Encyclopedia of Type Strains, Phase IV (KMG-IV): sequencing the most valuable type-strain genomes for metagenomic binning, comparative biology and taxonomic classification.</title>
        <authorList>
            <person name="Goeker M."/>
        </authorList>
    </citation>
    <scope>NUCLEOTIDE SEQUENCE [LARGE SCALE GENOMIC DNA]</scope>
    <source>
        <strain evidence="2 3">DSM 25532</strain>
    </source>
</reference>
<dbReference type="SUPFAM" id="SSF109604">
    <property type="entry name" value="HD-domain/PDEase-like"/>
    <property type="match status" value="1"/>
</dbReference>
<dbReference type="InterPro" id="IPR003607">
    <property type="entry name" value="HD/PDEase_dom"/>
</dbReference>
<dbReference type="PANTHER" id="PTHR46246">
    <property type="entry name" value="GUANOSINE-3',5'-BIS(DIPHOSPHATE) 3'-PYROPHOSPHOHYDROLASE MESH1"/>
    <property type="match status" value="1"/>
</dbReference>
<feature type="domain" description="HD/PDEase" evidence="1">
    <location>
        <begin position="38"/>
        <end position="147"/>
    </location>
</feature>